<protein>
    <submittedName>
        <fullName evidence="2">Uncharacterized protein</fullName>
    </submittedName>
</protein>
<proteinExistence type="predicted"/>
<keyword evidence="1" id="KW-0812">Transmembrane</keyword>
<feature type="transmembrane region" description="Helical" evidence="1">
    <location>
        <begin position="32"/>
        <end position="49"/>
    </location>
</feature>
<feature type="transmembrane region" description="Helical" evidence="1">
    <location>
        <begin position="6"/>
        <end position="25"/>
    </location>
</feature>
<evidence type="ECO:0000313" key="3">
    <source>
        <dbReference type="Proteomes" id="UP000294850"/>
    </source>
</evidence>
<keyword evidence="3" id="KW-1185">Reference proteome</keyword>
<gene>
    <name evidence="2" type="ORF">E0F88_11155</name>
</gene>
<reference evidence="2 3" key="1">
    <citation type="submission" date="2019-03" db="EMBL/GenBank/DDBJ databases">
        <title>Dyadobacter AR-3-6 sp. nov., isolated from arctic soil.</title>
        <authorList>
            <person name="Chaudhary D.K."/>
        </authorList>
    </citation>
    <scope>NUCLEOTIDE SEQUENCE [LARGE SCALE GENOMIC DNA]</scope>
    <source>
        <strain evidence="2 3">AR-3-6</strain>
    </source>
</reference>
<name>A0A4R5DX72_9BACT</name>
<keyword evidence="1" id="KW-0472">Membrane</keyword>
<keyword evidence="1" id="KW-1133">Transmembrane helix</keyword>
<organism evidence="2 3">
    <name type="scientific">Dyadobacter psychrotolerans</name>
    <dbReference type="NCBI Taxonomy" id="2541721"/>
    <lineage>
        <taxon>Bacteria</taxon>
        <taxon>Pseudomonadati</taxon>
        <taxon>Bacteroidota</taxon>
        <taxon>Cytophagia</taxon>
        <taxon>Cytophagales</taxon>
        <taxon>Spirosomataceae</taxon>
        <taxon>Dyadobacter</taxon>
    </lineage>
</organism>
<sequence>MIYLLWSVLNLAALIWFLFICFGVLKLIRQDMGLGAVVIFVIGSLSLISNSVKNRKPDLPFGRVVKNEKVETFQIKSGLLYHIDLMYILPDTMGKEIKSTTVKYGVVIGHEWKPAFSQVNFKKGHLHYYAVGMHEWKFMGLTLYTEDVELKGVK</sequence>
<dbReference type="AlphaFoldDB" id="A0A4R5DX72"/>
<evidence type="ECO:0000256" key="1">
    <source>
        <dbReference type="SAM" id="Phobius"/>
    </source>
</evidence>
<dbReference type="EMBL" id="SMFL01000003">
    <property type="protein sequence ID" value="TDE16771.1"/>
    <property type="molecule type" value="Genomic_DNA"/>
</dbReference>
<evidence type="ECO:0000313" key="2">
    <source>
        <dbReference type="EMBL" id="TDE16771.1"/>
    </source>
</evidence>
<dbReference type="RefSeq" id="WP_131958303.1">
    <property type="nucleotide sequence ID" value="NZ_SMFL01000003.1"/>
</dbReference>
<accession>A0A4R5DX72</accession>
<dbReference type="OrthoDB" id="1449062at2"/>
<comment type="caution">
    <text evidence="2">The sequence shown here is derived from an EMBL/GenBank/DDBJ whole genome shotgun (WGS) entry which is preliminary data.</text>
</comment>
<dbReference type="Proteomes" id="UP000294850">
    <property type="component" value="Unassembled WGS sequence"/>
</dbReference>